<evidence type="ECO:0000259" key="3">
    <source>
        <dbReference type="SMART" id="SM00645"/>
    </source>
</evidence>
<dbReference type="Gene3D" id="3.90.70.10">
    <property type="entry name" value="Cysteine proteinases"/>
    <property type="match status" value="1"/>
</dbReference>
<evidence type="ECO:0000256" key="2">
    <source>
        <dbReference type="SAM" id="SignalP"/>
    </source>
</evidence>
<evidence type="ECO:0000313" key="5">
    <source>
        <dbReference type="Proteomes" id="UP000516046"/>
    </source>
</evidence>
<organism evidence="4 5">
    <name type="scientific">Caproicibacterium amylolyticum</name>
    <dbReference type="NCBI Taxonomy" id="2766537"/>
    <lineage>
        <taxon>Bacteria</taxon>
        <taxon>Bacillati</taxon>
        <taxon>Bacillota</taxon>
        <taxon>Clostridia</taxon>
        <taxon>Eubacteriales</taxon>
        <taxon>Oscillospiraceae</taxon>
        <taxon>Caproicibacterium</taxon>
    </lineage>
</organism>
<dbReference type="SUPFAM" id="SSF54001">
    <property type="entry name" value="Cysteine proteinases"/>
    <property type="match status" value="1"/>
</dbReference>
<dbReference type="CDD" id="cd02619">
    <property type="entry name" value="Peptidase_C1"/>
    <property type="match status" value="1"/>
</dbReference>
<dbReference type="InterPro" id="IPR025660">
    <property type="entry name" value="Pept_his_AS"/>
</dbReference>
<feature type="signal peptide" evidence="2">
    <location>
        <begin position="1"/>
        <end position="26"/>
    </location>
</feature>
<dbReference type="EMBL" id="CP060696">
    <property type="protein sequence ID" value="QNO18884.1"/>
    <property type="molecule type" value="Genomic_DNA"/>
</dbReference>
<dbReference type="SMART" id="SM00645">
    <property type="entry name" value="Pept_C1"/>
    <property type="match status" value="1"/>
</dbReference>
<feature type="domain" description="Peptidase C1A papain C-terminal" evidence="3">
    <location>
        <begin position="69"/>
        <end position="308"/>
    </location>
</feature>
<dbReference type="AlphaFoldDB" id="A0A7G9WJM2"/>
<dbReference type="GO" id="GO:0008234">
    <property type="term" value="F:cysteine-type peptidase activity"/>
    <property type="evidence" value="ECO:0007669"/>
    <property type="project" value="InterPro"/>
</dbReference>
<evidence type="ECO:0000313" key="4">
    <source>
        <dbReference type="EMBL" id="QNO18884.1"/>
    </source>
</evidence>
<dbReference type="KEGG" id="caml:H6X83_04445"/>
<dbReference type="PANTHER" id="PTHR12411">
    <property type="entry name" value="CYSTEINE PROTEASE FAMILY C1-RELATED"/>
    <property type="match status" value="1"/>
</dbReference>
<keyword evidence="2" id="KW-0732">Signal</keyword>
<dbReference type="InterPro" id="IPR040528">
    <property type="entry name" value="Lectin-like"/>
</dbReference>
<dbReference type="GO" id="GO:0006508">
    <property type="term" value="P:proteolysis"/>
    <property type="evidence" value="ECO:0007669"/>
    <property type="project" value="InterPro"/>
</dbReference>
<reference evidence="4 5" key="1">
    <citation type="submission" date="2020-08" db="EMBL/GenBank/DDBJ databases">
        <authorList>
            <person name="Ren C."/>
            <person name="Gu Y."/>
            <person name="Xu Y."/>
        </authorList>
    </citation>
    <scope>NUCLEOTIDE SEQUENCE [LARGE SCALE GENOMIC DNA]</scope>
    <source>
        <strain evidence="4 5">LBM18003</strain>
    </source>
</reference>
<dbReference type="InterPro" id="IPR013128">
    <property type="entry name" value="Peptidase_C1A"/>
</dbReference>
<protein>
    <recommendedName>
        <fullName evidence="3">Peptidase C1A papain C-terminal domain-containing protein</fullName>
    </recommendedName>
</protein>
<sequence>MQRFLQKIIPFILVGSIFSLSLPCFAASAVTAPYEPQASGIDPGFVQEQYNYAATAQSAPALRKSAGALPVKYSLADNRMDGQIKDQGAVPSCWAFATTSGLETNVLRQTGGQQRQTYSARHLAWFGMNLDARGNGCYLPGSSGLQAGTLNKGINAFSSWNGACTDAKFQLTDESYAIAERERQDSDIHLQNADILPAPLQSDGTLNQDAVQAIKEKIMQTSAVGVELCSAFQGNRQYLNVKRPVTHAVTIVGWDDNYNKNAFPTQAPGDGAWLIHNSWGTSFGSDGYGYVSYYDASLICYTSYAADLPNPQGQYKYDNLYQYDALGLDDVSDYKPLSSPTTVANVFTAHSAESLRAVSVTSARPNSTVTVDVLLLDNGSDLGNGKLVFTQQVKLPFGGFHTVDLDKPILLSAGQRFAVRETIREPNGEYFLPVEITGLYQNGQLQELASHFVYREHVPAGVSFAQINGRWFDLSKAKAGDYPFETTLPGAATIKAYTVSNVRPACSVNGNISFSPTQIKQFTVTSIAAPSVHTTNDAAAKTALLVPWNSKTKQSVWQISGLGASGTVGTYADISGTTHHLFDAVLASSPVESDTTADLQKRVGQSYVTRLYAPRGAKINFYGGTGGIIGTKLVSVSPMGGGAFYYYKTTAIKTGSVGIYATVNDSAFLLYKELIS</sequence>
<dbReference type="InterPro" id="IPR038765">
    <property type="entry name" value="Papain-like_cys_pep_sf"/>
</dbReference>
<comment type="similarity">
    <text evidence="1">Belongs to the peptidase C1 family.</text>
</comment>
<dbReference type="InterPro" id="IPR000668">
    <property type="entry name" value="Peptidase_C1A_C"/>
</dbReference>
<evidence type="ECO:0000256" key="1">
    <source>
        <dbReference type="ARBA" id="ARBA00008455"/>
    </source>
</evidence>
<dbReference type="RefSeq" id="WP_212507953.1">
    <property type="nucleotide sequence ID" value="NZ_CP060696.1"/>
</dbReference>
<name>A0A7G9WJM2_9FIRM</name>
<dbReference type="Pfam" id="PF00112">
    <property type="entry name" value="Peptidase_C1"/>
    <property type="match status" value="1"/>
</dbReference>
<feature type="chain" id="PRO_5038591275" description="Peptidase C1A papain C-terminal domain-containing protein" evidence="2">
    <location>
        <begin position="27"/>
        <end position="676"/>
    </location>
</feature>
<dbReference type="PROSITE" id="PS00639">
    <property type="entry name" value="THIOL_PROTEASE_HIS"/>
    <property type="match status" value="1"/>
</dbReference>
<dbReference type="Proteomes" id="UP000516046">
    <property type="component" value="Chromosome"/>
</dbReference>
<gene>
    <name evidence="4" type="ORF">H6X83_04445</name>
</gene>
<dbReference type="Pfam" id="PF18560">
    <property type="entry name" value="Lectin_like"/>
    <property type="match status" value="1"/>
</dbReference>
<keyword evidence="5" id="KW-1185">Reference proteome</keyword>
<accession>A0A7G9WJM2</accession>
<proteinExistence type="inferred from homology"/>